<organism evidence="2">
    <name type="scientific">Culicoides sonorensis</name>
    <name type="common">Biting midge</name>
    <dbReference type="NCBI Taxonomy" id="179676"/>
    <lineage>
        <taxon>Eukaryota</taxon>
        <taxon>Metazoa</taxon>
        <taxon>Ecdysozoa</taxon>
        <taxon>Arthropoda</taxon>
        <taxon>Hexapoda</taxon>
        <taxon>Insecta</taxon>
        <taxon>Pterygota</taxon>
        <taxon>Neoptera</taxon>
        <taxon>Endopterygota</taxon>
        <taxon>Diptera</taxon>
        <taxon>Nematocera</taxon>
        <taxon>Chironomoidea</taxon>
        <taxon>Ceratopogonidae</taxon>
        <taxon>Ceratopogoninae</taxon>
        <taxon>Culicoides</taxon>
        <taxon>Monoculicoides</taxon>
    </lineage>
</organism>
<dbReference type="PROSITE" id="PS51257">
    <property type="entry name" value="PROKAR_LIPOPROTEIN"/>
    <property type="match status" value="1"/>
</dbReference>
<dbReference type="InterPro" id="IPR036880">
    <property type="entry name" value="Kunitz_BPTI_sf"/>
</dbReference>
<evidence type="ECO:0000256" key="1">
    <source>
        <dbReference type="SAM" id="SignalP"/>
    </source>
</evidence>
<feature type="chain" id="PRO_5004268875" evidence="1">
    <location>
        <begin position="17"/>
        <end position="142"/>
    </location>
</feature>
<keyword evidence="1" id="KW-0732">Signal</keyword>
<accession>Q66U07</accession>
<dbReference type="VEuPathDB" id="VectorBase:CSON004550"/>
<protein>
    <submittedName>
        <fullName evidence="2">Uncharacterized protein</fullName>
    </submittedName>
</protein>
<dbReference type="GO" id="GO:0004867">
    <property type="term" value="F:serine-type endopeptidase inhibitor activity"/>
    <property type="evidence" value="ECO:0007669"/>
    <property type="project" value="InterPro"/>
</dbReference>
<name>Q66U07_CULSO</name>
<evidence type="ECO:0000313" key="2">
    <source>
        <dbReference type="EMBL" id="AAU06533.1"/>
    </source>
</evidence>
<proteinExistence type="evidence at transcript level"/>
<dbReference type="EMBL" id="AY603625">
    <property type="protein sequence ID" value="AAU06533.1"/>
    <property type="molecule type" value="mRNA"/>
</dbReference>
<dbReference type="SUPFAM" id="SSF57362">
    <property type="entry name" value="BPTI-like"/>
    <property type="match status" value="1"/>
</dbReference>
<dbReference type="AlphaFoldDB" id="Q66U07"/>
<sequence>MRTFIIWSFFFVVASCAVVIEPYRYPCLEVRQNVRTCGKAKYQWSYDRSRNKCVETYDNTCRGFNRFGTWRDCVHECIRDRPKMVASGKLRKLRFREAIEYYDDYYENLEFEDSEEDDFDFESPRPVETEDYEEFSDYYYYT</sequence>
<reference evidence="2" key="1">
    <citation type="journal article" date="2005" name="Insect Mol. Biol.">
        <title>Midgut and salivary gland transcriptomes of the arbovirus vector Culicoides sonorensis (Diptera: Ceratopogonidae).</title>
        <authorList>
            <person name="Campbell C.L."/>
            <person name="Vandyke K.A."/>
            <person name="Letchworth G.J."/>
            <person name="Drolet B.S."/>
            <person name="Hanekamp T."/>
            <person name="Wilson W.C."/>
        </authorList>
    </citation>
    <scope>NUCLEOTIDE SEQUENCE</scope>
</reference>
<feature type="signal peptide" evidence="1">
    <location>
        <begin position="1"/>
        <end position="16"/>
    </location>
</feature>